<evidence type="ECO:0000256" key="5">
    <source>
        <dbReference type="PIRNR" id="PIRNR000779"/>
    </source>
</evidence>
<dbReference type="PANTHER" id="PTHR10917">
    <property type="entry name" value="DNA-DIRECTED RNA POLYMERASES I, II, AND III SUBUNIT RPABC3"/>
    <property type="match status" value="1"/>
</dbReference>
<comment type="function">
    <text evidence="4 5">DNA-dependent RNA polymerase catalyzes the transcription of DNA into RNA using the four ribonucleoside triphosphates as substrates. Common component of RNA polymerases I, II and III which synthesize ribosomal RNA precursors, mRNA precursors and many functional non-coding RNAs, and small RNAs, such as 5S rRNA and tRNAs, respectively.</text>
</comment>
<evidence type="ECO:0000256" key="2">
    <source>
        <dbReference type="ARBA" id="ARBA00008912"/>
    </source>
</evidence>
<keyword evidence="3 5" id="KW-0539">Nucleus</keyword>
<dbReference type="GO" id="GO:0003899">
    <property type="term" value="F:DNA-directed RNA polymerase activity"/>
    <property type="evidence" value="ECO:0007669"/>
    <property type="project" value="UniProtKB-UniRule"/>
</dbReference>
<dbReference type="AlphaFoldDB" id="D3PJN0"/>
<dbReference type="GO" id="GO:0006351">
    <property type="term" value="P:DNA-templated transcription"/>
    <property type="evidence" value="ECO:0007669"/>
    <property type="project" value="UniProtKB-UniRule"/>
</dbReference>
<dbReference type="InterPro" id="IPR005570">
    <property type="entry name" value="RPABC3"/>
</dbReference>
<sequence>MSKLTCNIVEDIFDARVIDKDGKCFDQVSRVMGESESFKMNIILDYHSQLFQIKKGDKLRIIVTKSLLGDTMADADDEDACDETEEKLANSKMNEFDYVCYGKVYRIMPADSNNDPNRLKVYVSFGGLLMELTGEASNLTGFATNKCVYLMAKKLAF</sequence>
<dbReference type="GO" id="GO:0005665">
    <property type="term" value="C:RNA polymerase II, core complex"/>
    <property type="evidence" value="ECO:0007669"/>
    <property type="project" value="UniProtKB-UniRule"/>
</dbReference>
<dbReference type="SUPFAM" id="SSF50249">
    <property type="entry name" value="Nucleic acid-binding proteins"/>
    <property type="match status" value="1"/>
</dbReference>
<keyword evidence="6" id="KW-0240">DNA-directed RNA polymerase</keyword>
<protein>
    <recommendedName>
        <fullName evidence="5">DNA-directed RNA polymerases I, II, and III subunit RPABC3</fullName>
    </recommendedName>
</protein>
<dbReference type="GO" id="GO:0005666">
    <property type="term" value="C:RNA polymerase III complex"/>
    <property type="evidence" value="ECO:0007669"/>
    <property type="project" value="TreeGrafter"/>
</dbReference>
<dbReference type="PIRSF" id="PIRSF000779">
    <property type="entry name" value="RNA_pol_Rpb8"/>
    <property type="match status" value="1"/>
</dbReference>
<proteinExistence type="evidence at transcript level"/>
<reference evidence="6" key="1">
    <citation type="submission" date="2010-03" db="EMBL/GenBank/DDBJ databases">
        <title>Atlantic Lepeophtheirus salmonis ESTs and full-length cDNAs.</title>
        <authorList>
            <person name="Yasuike M."/>
            <person name="von Schalburg K."/>
            <person name="Cooper G."/>
            <person name="Leong J."/>
            <person name="Nilsen F."/>
            <person name="Jones S.R.M."/>
            <person name="Koop B.F."/>
        </authorList>
    </citation>
    <scope>NUCLEOTIDE SEQUENCE</scope>
    <source>
        <strain evidence="6">Atlantic form</strain>
        <tissue evidence="6">Mixed tissue</tissue>
    </source>
</reference>
<comment type="subcellular location">
    <subcellularLocation>
        <location evidence="1">Nucleus</location>
    </subcellularLocation>
</comment>
<dbReference type="GO" id="GO:0005736">
    <property type="term" value="C:RNA polymerase I complex"/>
    <property type="evidence" value="ECO:0007669"/>
    <property type="project" value="TreeGrafter"/>
</dbReference>
<evidence type="ECO:0000256" key="1">
    <source>
        <dbReference type="ARBA" id="ARBA00004123"/>
    </source>
</evidence>
<gene>
    <name evidence="6" type="primary">RPAB3</name>
</gene>
<dbReference type="OrthoDB" id="10249565at2759"/>
<organism evidence="6">
    <name type="scientific">Lepeophtheirus salmonis</name>
    <name type="common">Salmon louse</name>
    <name type="synonym">Caligus salmonis</name>
    <dbReference type="NCBI Taxonomy" id="72036"/>
    <lineage>
        <taxon>Eukaryota</taxon>
        <taxon>Metazoa</taxon>
        <taxon>Ecdysozoa</taxon>
        <taxon>Arthropoda</taxon>
        <taxon>Crustacea</taxon>
        <taxon>Multicrustacea</taxon>
        <taxon>Hexanauplia</taxon>
        <taxon>Copepoda</taxon>
        <taxon>Siphonostomatoida</taxon>
        <taxon>Caligidae</taxon>
        <taxon>Lepeophtheirus</taxon>
    </lineage>
</organism>
<dbReference type="EMBL" id="BT121836">
    <property type="protein sequence ID" value="ADD38766.1"/>
    <property type="molecule type" value="mRNA"/>
</dbReference>
<dbReference type="Gene3D" id="2.40.50.140">
    <property type="entry name" value="Nucleic acid-binding proteins"/>
    <property type="match status" value="1"/>
</dbReference>
<name>D3PJN0_LEPSM</name>
<dbReference type="SMART" id="SM00658">
    <property type="entry name" value="RPOL8c"/>
    <property type="match status" value="1"/>
</dbReference>
<evidence type="ECO:0000313" key="6">
    <source>
        <dbReference type="EMBL" id="ADD38766.1"/>
    </source>
</evidence>
<evidence type="ECO:0000256" key="4">
    <source>
        <dbReference type="ARBA" id="ARBA00044496"/>
    </source>
</evidence>
<dbReference type="PANTHER" id="PTHR10917:SF0">
    <property type="entry name" value="DNA-DIRECTED RNA POLYMERASES I, II, AND III SUBUNIT RPABC3"/>
    <property type="match status" value="1"/>
</dbReference>
<accession>D3PJN0</accession>
<dbReference type="InterPro" id="IPR012340">
    <property type="entry name" value="NA-bd_OB-fold"/>
</dbReference>
<comment type="similarity">
    <text evidence="2 5">Belongs to the eukaryotic RPB8 RNA polymerase subunit family.</text>
</comment>
<keyword evidence="6" id="KW-0804">Transcription</keyword>
<dbReference type="Pfam" id="PF03870">
    <property type="entry name" value="RNA_pol_Rpb8"/>
    <property type="match status" value="1"/>
</dbReference>
<evidence type="ECO:0000256" key="3">
    <source>
        <dbReference type="ARBA" id="ARBA00023242"/>
    </source>
</evidence>